<dbReference type="PRINTS" id="PR00473">
    <property type="entry name" value="GALCTOKINASE"/>
</dbReference>
<dbReference type="STRING" id="188477.A0A3S1HYS2"/>
<sequence>MSEENFSLLPVPDNKKDRFALLKEKFVHKFGEDPAFFARAPGRVNLIGEHIDYCGYSVLPMAIEQDILMAVSPDDSGKLTFVNVDSQYEEFSGDVMQILITKDAPLWYKYMLCGVLGVKENFCSLVVNGFKAVVSGTIPPSAGLSSSSALVCCAAMAMLRSNSWPMSKEKLCEVCAKSEHYIGTEGGGMDQAISLTASAGKAKHIEFNPLRTTDVQLPQDVEFVVSNSLAEMNKAATPYFNIRVVECRIAAQILAKSQPNLKWREVKRLGDVQSQLGLSLDAILEVVSSTLHKEPYSKAEVCKILEISPEELAETSLSANTRDVESFMLYQRAQHVYSEAKRVQAFKAVCEAQPANALAQLGQLMDESHASCRDLYECSHPDLDMLVEICKKNGAQGSRMTGAGWGGCAVSIVKSDSVGKLLAGVRDQYYAVSPSKAGKVDAALFASAPAGGAAYYEV</sequence>
<dbReference type="InterPro" id="IPR019741">
    <property type="entry name" value="Galactokinase_CS"/>
</dbReference>
<evidence type="ECO:0000313" key="10">
    <source>
        <dbReference type="Proteomes" id="UP000271974"/>
    </source>
</evidence>
<evidence type="ECO:0000313" key="9">
    <source>
        <dbReference type="EMBL" id="RUS88803.1"/>
    </source>
</evidence>
<name>A0A3S1HYS2_ELYCH</name>
<dbReference type="InterPro" id="IPR006206">
    <property type="entry name" value="Mevalonate/galactokinase"/>
</dbReference>
<dbReference type="GO" id="GO:0005524">
    <property type="term" value="F:ATP binding"/>
    <property type="evidence" value="ECO:0007669"/>
    <property type="project" value="UniProtKB-KW"/>
</dbReference>
<dbReference type="FunFam" id="1.20.1440.340:FF:000001">
    <property type="entry name" value="N-acetylgalactosamine kinase isoform 2"/>
    <property type="match status" value="1"/>
</dbReference>
<evidence type="ECO:0008006" key="11">
    <source>
        <dbReference type="Google" id="ProtNLM"/>
    </source>
</evidence>
<evidence type="ECO:0000259" key="6">
    <source>
        <dbReference type="Pfam" id="PF00288"/>
    </source>
</evidence>
<dbReference type="Pfam" id="PF00288">
    <property type="entry name" value="GHMP_kinases_N"/>
    <property type="match status" value="1"/>
</dbReference>
<feature type="domain" description="Galactokinase N-terminal" evidence="8">
    <location>
        <begin position="24"/>
        <end position="73"/>
    </location>
</feature>
<dbReference type="PRINTS" id="PR00959">
    <property type="entry name" value="MEVGALKINASE"/>
</dbReference>
<dbReference type="PROSITE" id="PS00106">
    <property type="entry name" value="GALACTOKINASE"/>
    <property type="match status" value="1"/>
</dbReference>
<dbReference type="SUPFAM" id="SSF55060">
    <property type="entry name" value="GHMP Kinase, C-terminal domain"/>
    <property type="match status" value="1"/>
</dbReference>
<dbReference type="Gene3D" id="3.30.230.10">
    <property type="match status" value="1"/>
</dbReference>
<dbReference type="PROSITE" id="PS00627">
    <property type="entry name" value="GHMP_KINASES_ATP"/>
    <property type="match status" value="1"/>
</dbReference>
<dbReference type="InterPro" id="IPR013750">
    <property type="entry name" value="GHMP_kinase_C_dom"/>
</dbReference>
<dbReference type="InterPro" id="IPR014721">
    <property type="entry name" value="Ribsml_uS5_D2-typ_fold_subgr"/>
</dbReference>
<reference evidence="9 10" key="1">
    <citation type="submission" date="2019-01" db="EMBL/GenBank/DDBJ databases">
        <title>A draft genome assembly of the solar-powered sea slug Elysia chlorotica.</title>
        <authorList>
            <person name="Cai H."/>
            <person name="Li Q."/>
            <person name="Fang X."/>
            <person name="Li J."/>
            <person name="Curtis N.E."/>
            <person name="Altenburger A."/>
            <person name="Shibata T."/>
            <person name="Feng M."/>
            <person name="Maeda T."/>
            <person name="Schwartz J.A."/>
            <person name="Shigenobu S."/>
            <person name="Lundholm N."/>
            <person name="Nishiyama T."/>
            <person name="Yang H."/>
            <person name="Hasebe M."/>
            <person name="Li S."/>
            <person name="Pierce S.K."/>
            <person name="Wang J."/>
        </authorList>
    </citation>
    <scope>NUCLEOTIDE SEQUENCE [LARGE SCALE GENOMIC DNA]</scope>
    <source>
        <strain evidence="9">EC2010</strain>
        <tissue evidence="9">Whole organism of an adult</tissue>
    </source>
</reference>
<gene>
    <name evidence="9" type="ORF">EGW08_003433</name>
</gene>
<dbReference type="PIRSF" id="PIRSF000530">
    <property type="entry name" value="Galactokinase"/>
    <property type="match status" value="1"/>
</dbReference>
<evidence type="ECO:0000256" key="5">
    <source>
        <dbReference type="ARBA" id="ARBA00022840"/>
    </source>
</evidence>
<evidence type="ECO:0000259" key="7">
    <source>
        <dbReference type="Pfam" id="PF08544"/>
    </source>
</evidence>
<dbReference type="AlphaFoldDB" id="A0A3S1HYS2"/>
<dbReference type="GO" id="GO:0005829">
    <property type="term" value="C:cytosol"/>
    <property type="evidence" value="ECO:0007669"/>
    <property type="project" value="TreeGrafter"/>
</dbReference>
<dbReference type="InterPro" id="IPR019539">
    <property type="entry name" value="GalKase_N"/>
</dbReference>
<evidence type="ECO:0000256" key="4">
    <source>
        <dbReference type="ARBA" id="ARBA00022777"/>
    </source>
</evidence>
<evidence type="ECO:0000259" key="8">
    <source>
        <dbReference type="Pfam" id="PF10509"/>
    </source>
</evidence>
<dbReference type="NCBIfam" id="TIGR00131">
    <property type="entry name" value="gal_kin"/>
    <property type="match status" value="1"/>
</dbReference>
<dbReference type="InterPro" id="IPR000705">
    <property type="entry name" value="Galactokinase"/>
</dbReference>
<evidence type="ECO:0000256" key="1">
    <source>
        <dbReference type="ARBA" id="ARBA00006566"/>
    </source>
</evidence>
<comment type="similarity">
    <text evidence="1">Belongs to the GHMP kinase family. GalK subfamily.</text>
</comment>
<dbReference type="InterPro" id="IPR006204">
    <property type="entry name" value="GHMP_kinase_N_dom"/>
</dbReference>
<dbReference type="Pfam" id="PF10509">
    <property type="entry name" value="GalKase_gal_bdg"/>
    <property type="match status" value="1"/>
</dbReference>
<dbReference type="Gene3D" id="3.30.70.3170">
    <property type="match status" value="1"/>
</dbReference>
<keyword evidence="2" id="KW-0808">Transferase</keyword>
<dbReference type="GO" id="GO:0006012">
    <property type="term" value="P:galactose metabolic process"/>
    <property type="evidence" value="ECO:0007669"/>
    <property type="project" value="InterPro"/>
</dbReference>
<dbReference type="OrthoDB" id="187738at2759"/>
<comment type="caution">
    <text evidence="9">The sequence shown here is derived from an EMBL/GenBank/DDBJ whole genome shotgun (WGS) entry which is preliminary data.</text>
</comment>
<keyword evidence="5" id="KW-0067">ATP-binding</keyword>
<dbReference type="Gene3D" id="1.20.1440.340">
    <property type="match status" value="1"/>
</dbReference>
<dbReference type="Proteomes" id="UP000271974">
    <property type="component" value="Unassembled WGS sequence"/>
</dbReference>
<organism evidence="9 10">
    <name type="scientific">Elysia chlorotica</name>
    <name type="common">Eastern emerald elysia</name>
    <name type="synonym">Sea slug</name>
    <dbReference type="NCBI Taxonomy" id="188477"/>
    <lineage>
        <taxon>Eukaryota</taxon>
        <taxon>Metazoa</taxon>
        <taxon>Spiralia</taxon>
        <taxon>Lophotrochozoa</taxon>
        <taxon>Mollusca</taxon>
        <taxon>Gastropoda</taxon>
        <taxon>Heterobranchia</taxon>
        <taxon>Euthyneura</taxon>
        <taxon>Panpulmonata</taxon>
        <taxon>Sacoglossa</taxon>
        <taxon>Placobranchoidea</taxon>
        <taxon>Plakobranchidae</taxon>
        <taxon>Elysia</taxon>
    </lineage>
</organism>
<dbReference type="SUPFAM" id="SSF54211">
    <property type="entry name" value="Ribosomal protein S5 domain 2-like"/>
    <property type="match status" value="1"/>
</dbReference>
<dbReference type="InterPro" id="IPR020568">
    <property type="entry name" value="Ribosomal_Su5_D2-typ_SF"/>
</dbReference>
<dbReference type="EMBL" id="RQTK01000073">
    <property type="protein sequence ID" value="RUS88803.1"/>
    <property type="molecule type" value="Genomic_DNA"/>
</dbReference>
<evidence type="ECO:0000256" key="3">
    <source>
        <dbReference type="ARBA" id="ARBA00022741"/>
    </source>
</evidence>
<protein>
    <recommendedName>
        <fullName evidence="11">Galactokinase</fullName>
    </recommendedName>
</protein>
<feature type="domain" description="GHMP kinase C-terminal" evidence="7">
    <location>
        <begin position="356"/>
        <end position="430"/>
    </location>
</feature>
<accession>A0A3S1HYS2</accession>
<keyword evidence="4" id="KW-0418">Kinase</keyword>
<dbReference type="PANTHER" id="PTHR10457:SF7">
    <property type="entry name" value="GALACTOKINASE-RELATED"/>
    <property type="match status" value="1"/>
</dbReference>
<evidence type="ECO:0000256" key="2">
    <source>
        <dbReference type="ARBA" id="ARBA00022679"/>
    </source>
</evidence>
<dbReference type="InterPro" id="IPR036554">
    <property type="entry name" value="GHMP_kinase_C_sf"/>
</dbReference>
<dbReference type="InterPro" id="IPR006203">
    <property type="entry name" value="GHMP_knse_ATP-bd_CS"/>
</dbReference>
<dbReference type="Pfam" id="PF08544">
    <property type="entry name" value="GHMP_kinases_C"/>
    <property type="match status" value="1"/>
</dbReference>
<keyword evidence="10" id="KW-1185">Reference proteome</keyword>
<dbReference type="GO" id="GO:0004335">
    <property type="term" value="F:galactokinase activity"/>
    <property type="evidence" value="ECO:0007669"/>
    <property type="project" value="InterPro"/>
</dbReference>
<keyword evidence="3" id="KW-0547">Nucleotide-binding</keyword>
<feature type="domain" description="GHMP kinase N-terminal" evidence="6">
    <location>
        <begin position="122"/>
        <end position="195"/>
    </location>
</feature>
<proteinExistence type="inferred from homology"/>
<dbReference type="PANTHER" id="PTHR10457">
    <property type="entry name" value="MEVALONATE KINASE/GALACTOKINASE"/>
    <property type="match status" value="1"/>
</dbReference>